<feature type="active site" evidence="6">
    <location>
        <position position="422"/>
    </location>
</feature>
<dbReference type="InterPro" id="IPR024869">
    <property type="entry name" value="FAM20"/>
</dbReference>
<keyword evidence="7" id="KW-0067">ATP-binding</keyword>
<evidence type="ECO:0000256" key="8">
    <source>
        <dbReference type="PIRSR" id="PIRSR624869-3"/>
    </source>
</evidence>
<organism evidence="9 10">
    <name type="scientific">Owenia fusiformis</name>
    <name type="common">Polychaete worm</name>
    <dbReference type="NCBI Taxonomy" id="6347"/>
    <lineage>
        <taxon>Eukaryota</taxon>
        <taxon>Metazoa</taxon>
        <taxon>Spiralia</taxon>
        <taxon>Lophotrochozoa</taxon>
        <taxon>Annelida</taxon>
        <taxon>Polychaeta</taxon>
        <taxon>Sedentaria</taxon>
        <taxon>Canalipalpata</taxon>
        <taxon>Sabellida</taxon>
        <taxon>Oweniida</taxon>
        <taxon>Oweniidae</taxon>
        <taxon>Owenia</taxon>
    </lineage>
</organism>
<keyword evidence="8" id="KW-0464">Manganese</keyword>
<reference evidence="9" key="1">
    <citation type="submission" date="2022-03" db="EMBL/GenBank/DDBJ databases">
        <authorList>
            <person name="Martin C."/>
        </authorList>
    </citation>
    <scope>NUCLEOTIDE SEQUENCE</scope>
</reference>
<evidence type="ECO:0000256" key="5">
    <source>
        <dbReference type="ARBA" id="ARBA00023180"/>
    </source>
</evidence>
<feature type="binding site" evidence="8">
    <location>
        <position position="441"/>
    </location>
    <ligand>
        <name>Mn(2+)</name>
        <dbReference type="ChEBI" id="CHEBI:29035"/>
    </ligand>
</feature>
<evidence type="ECO:0000256" key="4">
    <source>
        <dbReference type="ARBA" id="ARBA00023157"/>
    </source>
</evidence>
<dbReference type="OrthoDB" id="8583677at2759"/>
<dbReference type="AlphaFoldDB" id="A0A8J1UQJ5"/>
<keyword evidence="5" id="KW-0325">Glycoprotein</keyword>
<feature type="binding site" evidence="7">
    <location>
        <position position="427"/>
    </location>
    <ligand>
        <name>ATP</name>
        <dbReference type="ChEBI" id="CHEBI:30616"/>
    </ligand>
</feature>
<evidence type="ECO:0000256" key="2">
    <source>
        <dbReference type="ARBA" id="ARBA00006557"/>
    </source>
</evidence>
<dbReference type="InterPro" id="IPR009581">
    <property type="entry name" value="FAM20_C"/>
</dbReference>
<keyword evidence="7" id="KW-0547">Nucleotide-binding</keyword>
<comment type="subcellular location">
    <subcellularLocation>
        <location evidence="1">Golgi apparatus</location>
    </subcellularLocation>
</comment>
<feature type="binding site" evidence="7">
    <location>
        <position position="237"/>
    </location>
    <ligand>
        <name>ATP</name>
        <dbReference type="ChEBI" id="CHEBI:30616"/>
    </ligand>
</feature>
<sequence length="544" mass="62587">MRIHKLKLLFFSIVIFILYISYKILQPEIKENRGRRELVGDEDYINVDTRNNNKRDDILKVDSNKNDRVIPPTRPEFGHVVESQEKIDETHLRNSQEKEEINPRFGHNIDPGLHQVHHDIKSDHDTNQDINPRFGHAVLENDDDYPLGAKDHNDNNPNNIKGEMVADQQKLLRKLLGTYDIDVGVELDQGISPWRFAARLVTSRQIHPDNFPELGAILHEMSTRRILAADVGYKGTQLKLSLLLEGGQKVAFKPKWFSRDHVIVGQPYDGADRHNGEIAAFHLNRLLGFNRSPLAVGRVVNLEKEIKPVASERLLNTFFYKDKNTCFYGKCLYCRGEQDGVCGEGASLEGTIVLWLDSKWKFGKHIRHPWQRTYKDGIQARWEYDNNYCNNVVKVTSPNNKPPRLLDLLDANVFDYIIGNADRHHYETFLNHSDSMVVMLDSAKSFGNPYLDEPSILAPLRQCCMLRKSTWRRLKLLQNGILSEVMREILSKDPIAPVLTEPHLMAMDRRLATIVNAVNLCIAKNGEKVLQEDSFSKLPEPFYR</sequence>
<evidence type="ECO:0000313" key="10">
    <source>
        <dbReference type="Proteomes" id="UP000749559"/>
    </source>
</evidence>
<proteinExistence type="inferred from homology"/>
<name>A0A8J1UQJ5_OWEFU</name>
<dbReference type="GO" id="GO:0016773">
    <property type="term" value="F:phosphotransferase activity, alcohol group as acceptor"/>
    <property type="evidence" value="ECO:0007669"/>
    <property type="project" value="TreeGrafter"/>
</dbReference>
<evidence type="ECO:0000256" key="1">
    <source>
        <dbReference type="ARBA" id="ARBA00004555"/>
    </source>
</evidence>
<dbReference type="GO" id="GO:0005794">
    <property type="term" value="C:Golgi apparatus"/>
    <property type="evidence" value="ECO:0007669"/>
    <property type="project" value="UniProtKB-SubCell"/>
</dbReference>
<keyword evidence="4" id="KW-1015">Disulfide bond</keyword>
<evidence type="ECO:0000256" key="7">
    <source>
        <dbReference type="PIRSR" id="PIRSR624869-2"/>
    </source>
</evidence>
<evidence type="ECO:0000313" key="9">
    <source>
        <dbReference type="EMBL" id="CAH1780515.1"/>
    </source>
</evidence>
<keyword evidence="8" id="KW-0479">Metal-binding</keyword>
<dbReference type="PANTHER" id="PTHR12450">
    <property type="entry name" value="DENTIN MATRIX PROTEIN 4 PROTEIN FAM20"/>
    <property type="match status" value="1"/>
</dbReference>
<protein>
    <submittedName>
        <fullName evidence="9">Uncharacterized protein</fullName>
    </submittedName>
</protein>
<dbReference type="Proteomes" id="UP000749559">
    <property type="component" value="Unassembled WGS sequence"/>
</dbReference>
<dbReference type="GO" id="GO:0005524">
    <property type="term" value="F:ATP binding"/>
    <property type="evidence" value="ECO:0007669"/>
    <property type="project" value="UniProtKB-KW"/>
</dbReference>
<keyword evidence="3" id="KW-0333">Golgi apparatus</keyword>
<dbReference type="PANTHER" id="PTHR12450:SF14">
    <property type="entry name" value="GLYCOSAMINOGLYCAN XYLOSYLKINASE"/>
    <property type="match status" value="1"/>
</dbReference>
<dbReference type="GO" id="GO:0046872">
    <property type="term" value="F:metal ion binding"/>
    <property type="evidence" value="ECO:0007669"/>
    <property type="project" value="UniProtKB-KW"/>
</dbReference>
<comment type="caution">
    <text evidence="9">The sequence shown here is derived from an EMBL/GenBank/DDBJ whole genome shotgun (WGS) entry which is preliminary data.</text>
</comment>
<gene>
    <name evidence="9" type="ORF">OFUS_LOCUS7203</name>
</gene>
<accession>A0A8J1UQJ5</accession>
<comment type="cofactor">
    <cofactor evidence="8">
        <name>Mn(2+)</name>
        <dbReference type="ChEBI" id="CHEBI:29035"/>
    </cofactor>
</comment>
<dbReference type="EMBL" id="CAIIXF020000003">
    <property type="protein sequence ID" value="CAH1780515.1"/>
    <property type="molecule type" value="Genomic_DNA"/>
</dbReference>
<feature type="binding site" evidence="7">
    <location>
        <position position="253"/>
    </location>
    <ligand>
        <name>ATP</name>
        <dbReference type="ChEBI" id="CHEBI:30616"/>
    </ligand>
</feature>
<feature type="binding site" evidence="7">
    <location>
        <position position="441"/>
    </location>
    <ligand>
        <name>ATP</name>
        <dbReference type="ChEBI" id="CHEBI:30616"/>
    </ligand>
</feature>
<evidence type="ECO:0000256" key="3">
    <source>
        <dbReference type="ARBA" id="ARBA00023034"/>
    </source>
</evidence>
<evidence type="ECO:0000256" key="6">
    <source>
        <dbReference type="PIRSR" id="PIRSR624869-1"/>
    </source>
</evidence>
<dbReference type="Pfam" id="PF06702">
    <property type="entry name" value="Fam20C"/>
    <property type="match status" value="1"/>
</dbReference>
<feature type="binding site" evidence="8">
    <location>
        <position position="272"/>
    </location>
    <ligand>
        <name>Mn(2+)</name>
        <dbReference type="ChEBI" id="CHEBI:29035"/>
    </ligand>
</feature>
<comment type="similarity">
    <text evidence="2">Belongs to the FAM20 family.</text>
</comment>
<keyword evidence="10" id="KW-1185">Reference proteome</keyword>